<dbReference type="AlphaFoldDB" id="A0A0D9WPM5"/>
<feature type="region of interest" description="Disordered" evidence="1">
    <location>
        <begin position="1"/>
        <end position="43"/>
    </location>
</feature>
<keyword evidence="3" id="KW-1185">Reference proteome</keyword>
<evidence type="ECO:0000313" key="2">
    <source>
        <dbReference type="EnsemblPlants" id="LPERR06G10660.1"/>
    </source>
</evidence>
<dbReference type="Proteomes" id="UP000032180">
    <property type="component" value="Chromosome 6"/>
</dbReference>
<protein>
    <submittedName>
        <fullName evidence="2">Uncharacterized protein</fullName>
    </submittedName>
</protein>
<evidence type="ECO:0000256" key="1">
    <source>
        <dbReference type="SAM" id="MobiDB-lite"/>
    </source>
</evidence>
<reference evidence="3" key="2">
    <citation type="submission" date="2013-12" db="EMBL/GenBank/DDBJ databases">
        <authorList>
            <person name="Yu Y."/>
            <person name="Lee S."/>
            <person name="de Baynast K."/>
            <person name="Wissotski M."/>
            <person name="Liu L."/>
            <person name="Talag J."/>
            <person name="Goicoechea J."/>
            <person name="Angelova A."/>
            <person name="Jetty R."/>
            <person name="Kudrna D."/>
            <person name="Golser W."/>
            <person name="Rivera L."/>
            <person name="Zhang J."/>
            <person name="Wing R."/>
        </authorList>
    </citation>
    <scope>NUCLEOTIDE SEQUENCE</scope>
</reference>
<dbReference type="EnsemblPlants" id="LPERR06G10660.1">
    <property type="protein sequence ID" value="LPERR06G10660.1"/>
    <property type="gene ID" value="LPERR06G10660"/>
</dbReference>
<name>A0A0D9WPM5_9ORYZ</name>
<organism evidence="2 3">
    <name type="scientific">Leersia perrieri</name>
    <dbReference type="NCBI Taxonomy" id="77586"/>
    <lineage>
        <taxon>Eukaryota</taxon>
        <taxon>Viridiplantae</taxon>
        <taxon>Streptophyta</taxon>
        <taxon>Embryophyta</taxon>
        <taxon>Tracheophyta</taxon>
        <taxon>Spermatophyta</taxon>
        <taxon>Magnoliopsida</taxon>
        <taxon>Liliopsida</taxon>
        <taxon>Poales</taxon>
        <taxon>Poaceae</taxon>
        <taxon>BOP clade</taxon>
        <taxon>Oryzoideae</taxon>
        <taxon>Oryzeae</taxon>
        <taxon>Oryzinae</taxon>
        <taxon>Leersia</taxon>
    </lineage>
</organism>
<accession>A0A0D9WPM5</accession>
<reference evidence="2" key="3">
    <citation type="submission" date="2015-04" db="UniProtKB">
        <authorList>
            <consortium name="EnsemblPlants"/>
        </authorList>
    </citation>
    <scope>IDENTIFICATION</scope>
</reference>
<proteinExistence type="predicted"/>
<sequence>MTSPNSEERVPGGRVGGRRETWGPTAFSSFLPSSSPRHADARPVTRVFLRRAARRGAADETY</sequence>
<feature type="compositionally biased region" description="Basic and acidic residues" evidence="1">
    <location>
        <begin position="1"/>
        <end position="21"/>
    </location>
</feature>
<dbReference type="HOGENOM" id="CLU_2907330_0_0_1"/>
<feature type="compositionally biased region" description="Polar residues" evidence="1">
    <location>
        <begin position="26"/>
        <end position="36"/>
    </location>
</feature>
<evidence type="ECO:0000313" key="3">
    <source>
        <dbReference type="Proteomes" id="UP000032180"/>
    </source>
</evidence>
<reference evidence="2 3" key="1">
    <citation type="submission" date="2012-08" db="EMBL/GenBank/DDBJ databases">
        <title>Oryza genome evolution.</title>
        <authorList>
            <person name="Wing R.A."/>
        </authorList>
    </citation>
    <scope>NUCLEOTIDE SEQUENCE</scope>
</reference>
<dbReference type="Gramene" id="LPERR06G10660.1">
    <property type="protein sequence ID" value="LPERR06G10660.1"/>
    <property type="gene ID" value="LPERR06G10660"/>
</dbReference>